<dbReference type="PANTHER" id="PTHR32295">
    <property type="entry name" value="IQ-DOMAIN 5-RELATED"/>
    <property type="match status" value="1"/>
</dbReference>
<accession>A0AAN7LV40</accession>
<dbReference type="PANTHER" id="PTHR32295:SF41">
    <property type="entry name" value="PROTEIN IQ-DOMAIN 11"/>
    <property type="match status" value="1"/>
</dbReference>
<evidence type="ECO:0000313" key="8">
    <source>
        <dbReference type="Proteomes" id="UP001346149"/>
    </source>
</evidence>
<dbReference type="CDD" id="cd23767">
    <property type="entry name" value="IQCD"/>
    <property type="match status" value="1"/>
</dbReference>
<protein>
    <recommendedName>
        <fullName evidence="6">DUF4005 domain-containing protein</fullName>
    </recommendedName>
</protein>
<comment type="subunit">
    <text evidence="3">Binds to multiple calmodulin (CaM) in the presence of Ca(2+) and CaM-like proteins.</text>
</comment>
<comment type="caution">
    <text evidence="7">The sequence shown here is derived from an EMBL/GenBank/DDBJ whole genome shotgun (WGS) entry which is preliminary data.</text>
</comment>
<dbReference type="InterPro" id="IPR000048">
    <property type="entry name" value="IQ_motif_EF-hand-BS"/>
</dbReference>
<keyword evidence="1" id="KW-0112">Calmodulin-binding</keyword>
<feature type="region of interest" description="Disordered" evidence="5">
    <location>
        <begin position="318"/>
        <end position="386"/>
    </location>
</feature>
<dbReference type="GO" id="GO:0005516">
    <property type="term" value="F:calmodulin binding"/>
    <property type="evidence" value="ECO:0007669"/>
    <property type="project" value="UniProtKB-KW"/>
</dbReference>
<evidence type="ECO:0000259" key="6">
    <source>
        <dbReference type="Pfam" id="PF13178"/>
    </source>
</evidence>
<feature type="compositionally biased region" description="Basic residues" evidence="5">
    <location>
        <begin position="370"/>
        <end position="380"/>
    </location>
</feature>
<dbReference type="InterPro" id="IPR025064">
    <property type="entry name" value="DUF4005"/>
</dbReference>
<feature type="compositionally biased region" description="Pro residues" evidence="5">
    <location>
        <begin position="50"/>
        <end position="59"/>
    </location>
</feature>
<comment type="similarity">
    <text evidence="2">Belongs to the IQD family.</text>
</comment>
<proteinExistence type="inferred from homology"/>
<dbReference type="InterPro" id="IPR027417">
    <property type="entry name" value="P-loop_NTPase"/>
</dbReference>
<dbReference type="SUPFAM" id="SSF52540">
    <property type="entry name" value="P-loop containing nucleoside triphosphate hydrolases"/>
    <property type="match status" value="1"/>
</dbReference>
<dbReference type="EMBL" id="JAXQNO010000008">
    <property type="protein sequence ID" value="KAK4792549.1"/>
    <property type="molecule type" value="Genomic_DNA"/>
</dbReference>
<sequence>MRRRGAPMARKKKGWFDYVKQFFRLDARLKTEKKERRRRWAFEKLKNKRPPPISRPPQRPVLSEAGEVQSKSALNVAIATAAAAEAVVAAAQIAAEVYKLSANAQLPRPMNIPNNQEKDGCQAIRADAKKSGQPNPQAQAAHQWDTKIRELEDLKAKAATKIQAAFRGYLARKALRALKGIVKLQAIIRGRAVRRQAMTTLKRLQSIVNIHSQVCATRSQLGERSWSYNENFQAKQWRDSAKVERSNPRRWDDSLLSKDREDALVLSKKEAAMKRERIKEYSFHHRRSAESENRVPNGRWRYWLEQWVDTQLNKSREFEDLDPVPNPNPKLKEENGRRMLRPKSYIKQQQQQQQQQPNHFEQPGSPTPFPRRHHLRHKKQCSMGEDTFPSFPSTPKYMAATESARAKARSLSSPKLRPRAFDTYSDSYSPFKNKISLVSSIVSEVPTLSCSSYRGGKPSGPQQRSPSLKGLPCIVKSGKVTKDANME</sequence>
<evidence type="ECO:0000313" key="7">
    <source>
        <dbReference type="EMBL" id="KAK4792549.1"/>
    </source>
</evidence>
<evidence type="ECO:0000256" key="2">
    <source>
        <dbReference type="ARBA" id="ARBA00024341"/>
    </source>
</evidence>
<dbReference type="AlphaFoldDB" id="A0AAN7LV40"/>
<feature type="region of interest" description="Disordered" evidence="5">
    <location>
        <begin position="449"/>
        <end position="473"/>
    </location>
</feature>
<feature type="region of interest" description="Disordered" evidence="5">
    <location>
        <begin position="42"/>
        <end position="66"/>
    </location>
</feature>
<dbReference type="Pfam" id="PF13178">
    <property type="entry name" value="DUF4005"/>
    <property type="match status" value="1"/>
</dbReference>
<gene>
    <name evidence="7" type="ORF">SAY86_022984</name>
</gene>
<evidence type="ECO:0000256" key="3">
    <source>
        <dbReference type="ARBA" id="ARBA00024378"/>
    </source>
</evidence>
<evidence type="ECO:0000256" key="4">
    <source>
        <dbReference type="ARBA" id="ARBA00045534"/>
    </source>
</evidence>
<evidence type="ECO:0000256" key="1">
    <source>
        <dbReference type="ARBA" id="ARBA00022860"/>
    </source>
</evidence>
<organism evidence="7 8">
    <name type="scientific">Trapa natans</name>
    <name type="common">Water chestnut</name>
    <dbReference type="NCBI Taxonomy" id="22666"/>
    <lineage>
        <taxon>Eukaryota</taxon>
        <taxon>Viridiplantae</taxon>
        <taxon>Streptophyta</taxon>
        <taxon>Embryophyta</taxon>
        <taxon>Tracheophyta</taxon>
        <taxon>Spermatophyta</taxon>
        <taxon>Magnoliopsida</taxon>
        <taxon>eudicotyledons</taxon>
        <taxon>Gunneridae</taxon>
        <taxon>Pentapetalae</taxon>
        <taxon>rosids</taxon>
        <taxon>malvids</taxon>
        <taxon>Myrtales</taxon>
        <taxon>Lythraceae</taxon>
        <taxon>Trapa</taxon>
    </lineage>
</organism>
<name>A0AAN7LV40_TRANT</name>
<dbReference type="SMART" id="SM00015">
    <property type="entry name" value="IQ"/>
    <property type="match status" value="1"/>
</dbReference>
<dbReference type="Pfam" id="PF00612">
    <property type="entry name" value="IQ"/>
    <property type="match status" value="1"/>
</dbReference>
<evidence type="ECO:0000256" key="5">
    <source>
        <dbReference type="SAM" id="MobiDB-lite"/>
    </source>
</evidence>
<comment type="function">
    <text evidence="4">May be involved in cooperative interactions with calmodulins or calmodulin-like proteins. Recruits calmodulin proteins to microtubules, thus being a potential scaffold in cellular signaling and trafficking. May associate with nucleic acids and regulate gene expression at the transcriptional or post-transcriptional level.</text>
</comment>
<reference evidence="7 8" key="1">
    <citation type="journal article" date="2023" name="Hortic Res">
        <title>Pangenome of water caltrop reveals structural variations and asymmetric subgenome divergence after allopolyploidization.</title>
        <authorList>
            <person name="Zhang X."/>
            <person name="Chen Y."/>
            <person name="Wang L."/>
            <person name="Yuan Y."/>
            <person name="Fang M."/>
            <person name="Shi L."/>
            <person name="Lu R."/>
            <person name="Comes H.P."/>
            <person name="Ma Y."/>
            <person name="Chen Y."/>
            <person name="Huang G."/>
            <person name="Zhou Y."/>
            <person name="Zheng Z."/>
            <person name="Qiu Y."/>
        </authorList>
    </citation>
    <scope>NUCLEOTIDE SEQUENCE [LARGE SCALE GENOMIC DNA]</scope>
    <source>
        <strain evidence="7">F231</strain>
    </source>
</reference>
<dbReference type="Gene3D" id="1.20.5.190">
    <property type="match status" value="1"/>
</dbReference>
<dbReference type="PROSITE" id="PS50096">
    <property type="entry name" value="IQ"/>
    <property type="match status" value="2"/>
</dbReference>
<feature type="domain" description="DUF4005" evidence="6">
    <location>
        <begin position="359"/>
        <end position="439"/>
    </location>
</feature>
<keyword evidence="8" id="KW-1185">Reference proteome</keyword>
<dbReference type="Proteomes" id="UP001346149">
    <property type="component" value="Unassembled WGS sequence"/>
</dbReference>